<gene>
    <name evidence="2" type="primary">Contig35.g41</name>
    <name evidence="2" type="ORF">STYLEM_16913</name>
</gene>
<organism evidence="2 3">
    <name type="scientific">Stylonychia lemnae</name>
    <name type="common">Ciliate</name>
    <dbReference type="NCBI Taxonomy" id="5949"/>
    <lineage>
        <taxon>Eukaryota</taxon>
        <taxon>Sar</taxon>
        <taxon>Alveolata</taxon>
        <taxon>Ciliophora</taxon>
        <taxon>Intramacronucleata</taxon>
        <taxon>Spirotrichea</taxon>
        <taxon>Stichotrichia</taxon>
        <taxon>Sporadotrichida</taxon>
        <taxon>Oxytrichidae</taxon>
        <taxon>Stylonychinae</taxon>
        <taxon>Stylonychia</taxon>
    </lineage>
</organism>
<dbReference type="AlphaFoldDB" id="A0A078AZD3"/>
<keyword evidence="1" id="KW-1133">Transmembrane helix</keyword>
<keyword evidence="3" id="KW-1185">Reference proteome</keyword>
<accession>A0A078AZD3</accession>
<proteinExistence type="predicted"/>
<reference evidence="2 3" key="1">
    <citation type="submission" date="2014-06" db="EMBL/GenBank/DDBJ databases">
        <authorList>
            <person name="Swart Estienne"/>
        </authorList>
    </citation>
    <scope>NUCLEOTIDE SEQUENCE [LARGE SCALE GENOMIC DNA]</scope>
    <source>
        <strain evidence="2 3">130c</strain>
    </source>
</reference>
<dbReference type="Proteomes" id="UP000039865">
    <property type="component" value="Unassembled WGS sequence"/>
</dbReference>
<sequence length="989" mass="113448">MKSVQYKAQKQIFSSGFFFAMFITDILTQSCLGQIFPLYWQGQENEVHIHSFDIDPSENIALGGYSTDAEVTGRNNQYQFPVIAMITEGGTYKWAKVQNDQDSRDKKFVVVRFDPNHQLVIGMTDGVKPYIFQINTGGQVLSMYSLLDLQTTQVIGDFFISSTISLMGGTGTSSIKPLTLNLFNSQGSYKIDSSFEGAVNVIRQQGSNQQFYFGGYMVHEEDLSLRNATIDNRQHIFNQKRLSLYRQQAIKTQLNRILYLSIRDRLNQLLNTLVKDICGYSALDIGKEFGVILPFQRKYRCFGQEEYITNVPTFTIRDSTPSLSTQIQDRHEPVNAQNLNIQLQNAGTNIDNIQCEAPVYQYSMTETNIKMYTQYSTEVKQYQFSQFTSSCLLASALHHKEQTVLKLELQKAYFKQQLLLQLQIRYLTNINAFQFLAEIIIQGEIALSKLVQSVTVIIKFMLDPCEGVTVSTNKTYYTVTVDIIDGDGQIIEGFNWNQNKNLNTCPYQLEFSSVQLNMPNNIDTQLRFVGTDLQTSNLKSVGIFTLTVNAYVTMKASNIMKVLLTKEFNLIVTSRCTSANQCIKPDSFQQSYEHFLYQQQTITFSEWTYMYPSCPETPVYKINGILSFQSFQSLTLTTTAGSSIKYLEPPTIQQPQQPSSLIFMKTPEFRFENYFETSTKFLFKNSQYIYNIFLDQDSQAEFFKSYVLTLDLKDSLIFAEFTNYQLNFIPSRSLKDLYSILITVQPISLEYKYKLELKIHILDQMTSSQETPNETLSQINSIETLNDYSRLKNKKFNKIITVKLASISIDGIATLQFNDTLLLPKNLSYLITNETLILQVIDSNTELVDFDHKSLLSFEVLSYNKKQLKLKLKFKDPRYISQSQRPDKLRVTFKKSYFYVNQLITAKISDNQVLTRNLPSQIYDSGISSSSNNGEFISLISCEIFNETLMENDGCSLADCQSSYYECKSTQQCVSLLQITYWNFLNADS</sequence>
<protein>
    <submittedName>
        <fullName evidence="2">Uncharacterized protein</fullName>
    </submittedName>
</protein>
<evidence type="ECO:0000313" key="2">
    <source>
        <dbReference type="EMBL" id="CDW87800.1"/>
    </source>
</evidence>
<name>A0A078AZD3_STYLE</name>
<evidence type="ECO:0000313" key="3">
    <source>
        <dbReference type="Proteomes" id="UP000039865"/>
    </source>
</evidence>
<keyword evidence="1" id="KW-0472">Membrane</keyword>
<dbReference type="EMBL" id="CCKQ01015951">
    <property type="protein sequence ID" value="CDW87800.1"/>
    <property type="molecule type" value="Genomic_DNA"/>
</dbReference>
<keyword evidence="1" id="KW-0812">Transmembrane</keyword>
<dbReference type="InParanoid" id="A0A078AZD3"/>
<evidence type="ECO:0000256" key="1">
    <source>
        <dbReference type="SAM" id="Phobius"/>
    </source>
</evidence>
<feature type="transmembrane region" description="Helical" evidence="1">
    <location>
        <begin position="12"/>
        <end position="40"/>
    </location>
</feature>